<name>A0A225E1T6_9BACT</name>
<gene>
    <name evidence="2" type="ORF">FRUB_03038</name>
</gene>
<sequence>MRSGHRSSHNRTVLPTRKESDYGPSRLVPDSRGGCRVGHGRRGGWLHCHADHEPARLHATPPLRPGCGGPAHHCGRVAIWTAADSAKHAG</sequence>
<accession>A0A225E1T6</accession>
<protein>
    <submittedName>
        <fullName evidence="2">Uncharacterized protein</fullName>
    </submittedName>
</protein>
<evidence type="ECO:0000313" key="3">
    <source>
        <dbReference type="Proteomes" id="UP000214646"/>
    </source>
</evidence>
<organism evidence="2 3">
    <name type="scientific">Fimbriiglobus ruber</name>
    <dbReference type="NCBI Taxonomy" id="1908690"/>
    <lineage>
        <taxon>Bacteria</taxon>
        <taxon>Pseudomonadati</taxon>
        <taxon>Planctomycetota</taxon>
        <taxon>Planctomycetia</taxon>
        <taxon>Gemmatales</taxon>
        <taxon>Gemmataceae</taxon>
        <taxon>Fimbriiglobus</taxon>
    </lineage>
</organism>
<proteinExistence type="predicted"/>
<evidence type="ECO:0000256" key="1">
    <source>
        <dbReference type="SAM" id="MobiDB-lite"/>
    </source>
</evidence>
<reference evidence="3" key="1">
    <citation type="submission" date="2017-06" db="EMBL/GenBank/DDBJ databases">
        <title>Genome analysis of Fimbriiglobus ruber SP5, the first member of the order Planctomycetales with confirmed chitinolytic capability.</title>
        <authorList>
            <person name="Ravin N.V."/>
            <person name="Rakitin A.L."/>
            <person name="Ivanova A.A."/>
            <person name="Beletsky A.V."/>
            <person name="Kulichevskaya I.S."/>
            <person name="Mardanov A.V."/>
            <person name="Dedysh S.N."/>
        </authorList>
    </citation>
    <scope>NUCLEOTIDE SEQUENCE [LARGE SCALE GENOMIC DNA]</scope>
    <source>
        <strain evidence="3">SP5</strain>
    </source>
</reference>
<dbReference type="EMBL" id="NIDE01000004">
    <property type="protein sequence ID" value="OWK43439.1"/>
    <property type="molecule type" value="Genomic_DNA"/>
</dbReference>
<dbReference type="AlphaFoldDB" id="A0A225E1T6"/>
<evidence type="ECO:0000313" key="2">
    <source>
        <dbReference type="EMBL" id="OWK43439.1"/>
    </source>
</evidence>
<keyword evidence="3" id="KW-1185">Reference proteome</keyword>
<comment type="caution">
    <text evidence="2">The sequence shown here is derived from an EMBL/GenBank/DDBJ whole genome shotgun (WGS) entry which is preliminary data.</text>
</comment>
<feature type="region of interest" description="Disordered" evidence="1">
    <location>
        <begin position="1"/>
        <end position="35"/>
    </location>
</feature>
<dbReference type="Proteomes" id="UP000214646">
    <property type="component" value="Unassembled WGS sequence"/>
</dbReference>